<sequence>MFEWDEKKNRSCKEERGFDFSIVHDFDFATAVIFADDRKDYGEIRYKAYNMIAGVLYNVVFTLRGQNLRIISIRRVHEKEGKRYGF</sequence>
<organism evidence="1">
    <name type="scientific">hydrothermal vent metagenome</name>
    <dbReference type="NCBI Taxonomy" id="652676"/>
    <lineage>
        <taxon>unclassified sequences</taxon>
        <taxon>metagenomes</taxon>
        <taxon>ecological metagenomes</taxon>
    </lineage>
</organism>
<evidence type="ECO:0000313" key="1">
    <source>
        <dbReference type="EMBL" id="VAV87719.1"/>
    </source>
</evidence>
<gene>
    <name evidence="1" type="ORF">MNBD_ALPHA02-953</name>
</gene>
<dbReference type="Gene3D" id="3.10.450.530">
    <property type="entry name" value="Ribonuclease toxin, BrnT, of type II toxin-antitoxin system"/>
    <property type="match status" value="1"/>
</dbReference>
<evidence type="ECO:0008006" key="2">
    <source>
        <dbReference type="Google" id="ProtNLM"/>
    </source>
</evidence>
<dbReference type="EMBL" id="UOED01000029">
    <property type="protein sequence ID" value="VAV87719.1"/>
    <property type="molecule type" value="Genomic_DNA"/>
</dbReference>
<dbReference type="Pfam" id="PF04365">
    <property type="entry name" value="BrnT_toxin"/>
    <property type="match status" value="1"/>
</dbReference>
<name>A0A3B0R6A1_9ZZZZ</name>
<protein>
    <recommendedName>
        <fullName evidence="2">BrnT family toxin</fullName>
    </recommendedName>
</protein>
<dbReference type="InterPro" id="IPR038573">
    <property type="entry name" value="BrnT_sf"/>
</dbReference>
<dbReference type="InterPro" id="IPR007460">
    <property type="entry name" value="BrnT_toxin"/>
</dbReference>
<reference evidence="1" key="1">
    <citation type="submission" date="2018-06" db="EMBL/GenBank/DDBJ databases">
        <authorList>
            <person name="Zhirakovskaya E."/>
        </authorList>
    </citation>
    <scope>NUCLEOTIDE SEQUENCE</scope>
</reference>
<dbReference type="AlphaFoldDB" id="A0A3B0R6A1"/>
<proteinExistence type="predicted"/>
<accession>A0A3B0R6A1</accession>